<reference evidence="13" key="1">
    <citation type="journal article" date="2020" name="Fungal Divers.">
        <title>Resolving the Mortierellaceae phylogeny through synthesis of multi-gene phylogenetics and phylogenomics.</title>
        <authorList>
            <person name="Vandepol N."/>
            <person name="Liber J."/>
            <person name="Desiro A."/>
            <person name="Na H."/>
            <person name="Kennedy M."/>
            <person name="Barry K."/>
            <person name="Grigoriev I.V."/>
            <person name="Miller A.N."/>
            <person name="O'Donnell K."/>
            <person name="Stajich J.E."/>
            <person name="Bonito G."/>
        </authorList>
    </citation>
    <scope>NUCLEOTIDE SEQUENCE</scope>
    <source>
        <strain evidence="13">NRRL 2769</strain>
    </source>
</reference>
<keyword evidence="9 11" id="KW-0326">Glycosidase</keyword>
<dbReference type="GO" id="GO:0009253">
    <property type="term" value="P:peptidoglycan catabolic process"/>
    <property type="evidence" value="ECO:0007669"/>
    <property type="project" value="InterPro"/>
</dbReference>
<dbReference type="GO" id="GO:0042742">
    <property type="term" value="P:defense response to bacterium"/>
    <property type="evidence" value="ECO:0007669"/>
    <property type="project" value="UniProtKB-KW"/>
</dbReference>
<evidence type="ECO:0000256" key="10">
    <source>
        <dbReference type="ARBA" id="ARBA00055588"/>
    </source>
</evidence>
<evidence type="ECO:0000313" key="14">
    <source>
        <dbReference type="Proteomes" id="UP000703661"/>
    </source>
</evidence>
<evidence type="ECO:0000256" key="2">
    <source>
        <dbReference type="ARBA" id="ARBA00004613"/>
    </source>
</evidence>
<protein>
    <recommendedName>
        <fullName evidence="11">Lysozyme</fullName>
        <ecNumber evidence="11">3.2.1.17</ecNumber>
    </recommendedName>
</protein>
<dbReference type="GO" id="GO:0031640">
    <property type="term" value="P:killing of cells of another organism"/>
    <property type="evidence" value="ECO:0007669"/>
    <property type="project" value="UniProtKB-KW"/>
</dbReference>
<evidence type="ECO:0000256" key="8">
    <source>
        <dbReference type="ARBA" id="ARBA00023157"/>
    </source>
</evidence>
<dbReference type="GO" id="GO:0005576">
    <property type="term" value="C:extracellular region"/>
    <property type="evidence" value="ECO:0007669"/>
    <property type="project" value="UniProtKB-SubCell"/>
</dbReference>
<dbReference type="EMBL" id="JAAAID010000341">
    <property type="protein sequence ID" value="KAG0018698.1"/>
    <property type="molecule type" value="Genomic_DNA"/>
</dbReference>
<dbReference type="InterPro" id="IPR002053">
    <property type="entry name" value="Glyco_hydro_25"/>
</dbReference>
<evidence type="ECO:0000256" key="6">
    <source>
        <dbReference type="ARBA" id="ARBA00022638"/>
    </source>
</evidence>
<accession>A0A9P6N023</accession>
<dbReference type="EC" id="3.2.1.17" evidence="11"/>
<gene>
    <name evidence="13" type="ORF">BGZ80_006850</name>
</gene>
<dbReference type="PROSITE" id="PS00953">
    <property type="entry name" value="GLYCOSYL_HYDROL_F25_1"/>
    <property type="match status" value="1"/>
</dbReference>
<evidence type="ECO:0000256" key="12">
    <source>
        <dbReference type="SAM" id="SignalP"/>
    </source>
</evidence>
<dbReference type="PANTHER" id="PTHR34135">
    <property type="entry name" value="LYSOZYME"/>
    <property type="match status" value="1"/>
</dbReference>
<evidence type="ECO:0000256" key="7">
    <source>
        <dbReference type="ARBA" id="ARBA00022801"/>
    </source>
</evidence>
<keyword evidence="8" id="KW-1015">Disulfide bond</keyword>
<dbReference type="InterPro" id="IPR017853">
    <property type="entry name" value="GH"/>
</dbReference>
<comment type="function">
    <text evidence="10">This enzyme has both lysozyme (acetylmuramidase) and diacetylmuramidase activities.</text>
</comment>
<feature type="chain" id="PRO_5040113557" description="Lysozyme" evidence="12">
    <location>
        <begin position="21"/>
        <end position="221"/>
    </location>
</feature>
<keyword evidence="7 11" id="KW-0378">Hydrolase</keyword>
<keyword evidence="5" id="KW-0929">Antimicrobial</keyword>
<organism evidence="13 14">
    <name type="scientific">Entomortierella chlamydospora</name>
    <dbReference type="NCBI Taxonomy" id="101097"/>
    <lineage>
        <taxon>Eukaryota</taxon>
        <taxon>Fungi</taxon>
        <taxon>Fungi incertae sedis</taxon>
        <taxon>Mucoromycota</taxon>
        <taxon>Mortierellomycotina</taxon>
        <taxon>Mortierellomycetes</taxon>
        <taxon>Mortierellales</taxon>
        <taxon>Mortierellaceae</taxon>
        <taxon>Entomortierella</taxon>
    </lineage>
</organism>
<dbReference type="GO" id="GO:0016998">
    <property type="term" value="P:cell wall macromolecule catabolic process"/>
    <property type="evidence" value="ECO:0007669"/>
    <property type="project" value="InterPro"/>
</dbReference>
<dbReference type="AlphaFoldDB" id="A0A9P6N023"/>
<evidence type="ECO:0000256" key="4">
    <source>
        <dbReference type="ARBA" id="ARBA00022525"/>
    </source>
</evidence>
<evidence type="ECO:0000256" key="11">
    <source>
        <dbReference type="RuleBase" id="RU361176"/>
    </source>
</evidence>
<evidence type="ECO:0000256" key="9">
    <source>
        <dbReference type="ARBA" id="ARBA00023295"/>
    </source>
</evidence>
<dbReference type="Gene3D" id="3.20.20.80">
    <property type="entry name" value="Glycosidases"/>
    <property type="match status" value="1"/>
</dbReference>
<evidence type="ECO:0000313" key="13">
    <source>
        <dbReference type="EMBL" id="KAG0018698.1"/>
    </source>
</evidence>
<keyword evidence="6" id="KW-0081">Bacteriolytic enzyme</keyword>
<comment type="caution">
    <text evidence="13">The sequence shown here is derived from an EMBL/GenBank/DDBJ whole genome shotgun (WGS) entry which is preliminary data.</text>
</comment>
<dbReference type="Proteomes" id="UP000703661">
    <property type="component" value="Unassembled WGS sequence"/>
</dbReference>
<keyword evidence="4" id="KW-0964">Secreted</keyword>
<comment type="catalytic activity">
    <reaction evidence="1 11">
        <text>Hydrolysis of (1-&gt;4)-beta-linkages between N-acetylmuramic acid and N-acetyl-D-glucosamine residues in a peptidoglycan and between N-acetyl-D-glucosamine residues in chitodextrins.</text>
        <dbReference type="EC" id="3.2.1.17"/>
    </reaction>
</comment>
<dbReference type="Pfam" id="PF01183">
    <property type="entry name" value="Glyco_hydro_25"/>
    <property type="match status" value="1"/>
</dbReference>
<dbReference type="InterPro" id="IPR018077">
    <property type="entry name" value="Glyco_hydro_fam25_subgr"/>
</dbReference>
<dbReference type="GO" id="GO:0003796">
    <property type="term" value="F:lysozyme activity"/>
    <property type="evidence" value="ECO:0007669"/>
    <property type="project" value="UniProtKB-EC"/>
</dbReference>
<dbReference type="PANTHER" id="PTHR34135:SF2">
    <property type="entry name" value="LYSOZYME"/>
    <property type="match status" value="1"/>
</dbReference>
<evidence type="ECO:0000256" key="3">
    <source>
        <dbReference type="ARBA" id="ARBA00010646"/>
    </source>
</evidence>
<dbReference type="SMART" id="SM00641">
    <property type="entry name" value="Glyco_25"/>
    <property type="match status" value="1"/>
</dbReference>
<evidence type="ECO:0000256" key="5">
    <source>
        <dbReference type="ARBA" id="ARBA00022529"/>
    </source>
</evidence>
<feature type="signal peptide" evidence="12">
    <location>
        <begin position="1"/>
        <end position="20"/>
    </location>
</feature>
<keyword evidence="14" id="KW-1185">Reference proteome</keyword>
<evidence type="ECO:0000256" key="1">
    <source>
        <dbReference type="ARBA" id="ARBA00000632"/>
    </source>
</evidence>
<dbReference type="InterPro" id="IPR008270">
    <property type="entry name" value="Glyco_hydro_25_AS"/>
</dbReference>
<dbReference type="PROSITE" id="PS51904">
    <property type="entry name" value="GLYCOSYL_HYDROL_F25_2"/>
    <property type="match status" value="1"/>
</dbReference>
<dbReference type="SUPFAM" id="SSF51445">
    <property type="entry name" value="(Trans)glycosidases"/>
    <property type="match status" value="1"/>
</dbReference>
<proteinExistence type="inferred from homology"/>
<dbReference type="CDD" id="cd06412">
    <property type="entry name" value="GH25_CH-type"/>
    <property type="match status" value="1"/>
</dbReference>
<comment type="similarity">
    <text evidence="3 11">Belongs to the glycosyl hydrolase 25 family.</text>
</comment>
<sequence length="221" mass="23654">MKKTILALLCASVGYCTVPGIDVSGYQGNVNWGTVSSAGKEFAYIKATEGTSYTNPYFTQQYNGAYNQGLIRGAYHFAHPDGSGSAQATYFLAHGGGWSGDGVTLPGALDLEYGSTSTCWGVSQATIIKFIHDFSDTYKAKTGRPPVIYTTTDWWKTCTGNSAAFSENPLWIARYSSSVGTLPASWSYQSFWQNTDNSGVGGDGDIWNGSITSLKKFAKGG</sequence>
<dbReference type="FunFam" id="3.20.20.80:FF:000060">
    <property type="entry name" value="Lysozyme M1"/>
    <property type="match status" value="1"/>
</dbReference>
<dbReference type="GO" id="GO:0016052">
    <property type="term" value="P:carbohydrate catabolic process"/>
    <property type="evidence" value="ECO:0007669"/>
    <property type="project" value="TreeGrafter"/>
</dbReference>
<comment type="subcellular location">
    <subcellularLocation>
        <location evidence="2">Secreted</location>
    </subcellularLocation>
</comment>
<name>A0A9P6N023_9FUNG</name>
<keyword evidence="12" id="KW-0732">Signal</keyword>